<comment type="caution">
    <text evidence="1">The sequence shown here is derived from an EMBL/GenBank/DDBJ whole genome shotgun (WGS) entry which is preliminary data.</text>
</comment>
<dbReference type="Proteomes" id="UP000243975">
    <property type="component" value="Unassembled WGS sequence"/>
</dbReference>
<reference evidence="1 2" key="1">
    <citation type="journal article" date="2016" name="Sci. Rep.">
        <title>The genome sequence of the outbreeding globe artichoke constructed de novo incorporating a phase-aware low-pass sequencing strategy of F1 progeny.</title>
        <authorList>
            <person name="Scaglione D."/>
            <person name="Reyes-Chin-Wo S."/>
            <person name="Acquadro A."/>
            <person name="Froenicke L."/>
            <person name="Portis E."/>
            <person name="Beitel C."/>
            <person name="Tirone M."/>
            <person name="Mauro R."/>
            <person name="Lo Monaco A."/>
            <person name="Mauromicale G."/>
            <person name="Faccioli P."/>
            <person name="Cattivelli L."/>
            <person name="Rieseberg L."/>
            <person name="Michelmore R."/>
            <person name="Lanteri S."/>
        </authorList>
    </citation>
    <scope>NUCLEOTIDE SEQUENCE [LARGE SCALE GENOMIC DNA]</scope>
    <source>
        <strain evidence="1">2C</strain>
    </source>
</reference>
<dbReference type="PANTHER" id="PTHR35467">
    <property type="match status" value="1"/>
</dbReference>
<dbReference type="EMBL" id="LEKV01007406">
    <property type="protein sequence ID" value="KVG92119.1"/>
    <property type="molecule type" value="Genomic_DNA"/>
</dbReference>
<organism evidence="1 2">
    <name type="scientific">Cynara cardunculus var. scolymus</name>
    <name type="common">Globe artichoke</name>
    <name type="synonym">Cynara scolymus</name>
    <dbReference type="NCBI Taxonomy" id="59895"/>
    <lineage>
        <taxon>Eukaryota</taxon>
        <taxon>Viridiplantae</taxon>
        <taxon>Streptophyta</taxon>
        <taxon>Embryophyta</taxon>
        <taxon>Tracheophyta</taxon>
        <taxon>Spermatophyta</taxon>
        <taxon>Magnoliopsida</taxon>
        <taxon>eudicotyledons</taxon>
        <taxon>Gunneridae</taxon>
        <taxon>Pentapetalae</taxon>
        <taxon>asterids</taxon>
        <taxon>campanulids</taxon>
        <taxon>Asterales</taxon>
        <taxon>Asteraceae</taxon>
        <taxon>Carduoideae</taxon>
        <taxon>Cardueae</taxon>
        <taxon>Carduinae</taxon>
        <taxon>Cynara</taxon>
    </lineage>
</organism>
<protein>
    <submittedName>
        <fullName evidence="1">Uncharacterized protein</fullName>
    </submittedName>
</protein>
<name>A0A103SR70_CYNCS</name>
<evidence type="ECO:0000313" key="1">
    <source>
        <dbReference type="EMBL" id="KVG92119.1"/>
    </source>
</evidence>
<dbReference type="InterPro" id="IPR039343">
    <property type="entry name" value="NDX1-like"/>
</dbReference>
<gene>
    <name evidence="1" type="ORF">Ccrd_026095</name>
</gene>
<proteinExistence type="predicted"/>
<accession>A0A103SR70</accession>
<evidence type="ECO:0000313" key="2">
    <source>
        <dbReference type="Proteomes" id="UP000243975"/>
    </source>
</evidence>
<dbReference type="PANTHER" id="PTHR35467:SF2">
    <property type="entry name" value="PROTEIN NEOXANTHIN-DEFICIENT 1"/>
    <property type="match status" value="1"/>
</dbReference>
<keyword evidence="2" id="KW-1185">Reference proteome</keyword>
<dbReference type="AlphaFoldDB" id="A0A103SR70"/>
<dbReference type="Gramene" id="KVG92119">
    <property type="protein sequence ID" value="KVG92119"/>
    <property type="gene ID" value="Ccrd_026095"/>
</dbReference>
<dbReference type="STRING" id="59895.A0A103SR70"/>
<dbReference type="OMA" id="FAEINGP"/>
<sequence>MSTVMRHAGMEESLIVDHPFQEFGLPSQVATFSKQSTPRRRSNADVGNMDIRFAEINGPVAIGLYDIPVLKMNPLKWMGMGMGITMSLPSFSGHTEHKPQLLKYSCQIECRVKPTSPARVLWLLDRKHSSESQNEESSTKRDVGTAVMLSKPILALEFNCLKMQVEPPVVVSGKHG</sequence>